<comment type="caution">
    <text evidence="2">The sequence shown here is derived from an EMBL/GenBank/DDBJ whole genome shotgun (WGS) entry which is preliminary data.</text>
</comment>
<proteinExistence type="predicted"/>
<name>A0A4Q7TXJ3_9MICO</name>
<dbReference type="SUPFAM" id="SSF54593">
    <property type="entry name" value="Glyoxalase/Bleomycin resistance protein/Dihydroxybiphenyl dioxygenase"/>
    <property type="match status" value="1"/>
</dbReference>
<dbReference type="InterPro" id="IPR029068">
    <property type="entry name" value="Glyas_Bleomycin-R_OHBP_Dase"/>
</dbReference>
<evidence type="ECO:0000313" key="3">
    <source>
        <dbReference type="Proteomes" id="UP000291832"/>
    </source>
</evidence>
<dbReference type="PROSITE" id="PS51819">
    <property type="entry name" value="VOC"/>
    <property type="match status" value="1"/>
</dbReference>
<dbReference type="PANTHER" id="PTHR36503">
    <property type="entry name" value="BLR2520 PROTEIN"/>
    <property type="match status" value="1"/>
</dbReference>
<protein>
    <recommendedName>
        <fullName evidence="1">VOC domain-containing protein</fullName>
    </recommendedName>
</protein>
<dbReference type="Proteomes" id="UP000291832">
    <property type="component" value="Unassembled WGS sequence"/>
</dbReference>
<dbReference type="Gene3D" id="3.10.180.10">
    <property type="entry name" value="2,3-Dihydroxybiphenyl 1,2-Dioxygenase, domain 1"/>
    <property type="match status" value="1"/>
</dbReference>
<accession>A0A4Q7TXJ3</accession>
<dbReference type="EMBL" id="SHKI01000004">
    <property type="protein sequence ID" value="RZT65946.1"/>
    <property type="molecule type" value="Genomic_DNA"/>
</dbReference>
<organism evidence="2 3">
    <name type="scientific">Leucobacter luti</name>
    <dbReference type="NCBI Taxonomy" id="340320"/>
    <lineage>
        <taxon>Bacteria</taxon>
        <taxon>Bacillati</taxon>
        <taxon>Actinomycetota</taxon>
        <taxon>Actinomycetes</taxon>
        <taxon>Micrococcales</taxon>
        <taxon>Microbacteriaceae</taxon>
        <taxon>Leucobacter</taxon>
    </lineage>
</organism>
<dbReference type="Pfam" id="PF22677">
    <property type="entry name" value="Ble-like_N"/>
    <property type="match status" value="1"/>
</dbReference>
<gene>
    <name evidence="2" type="ORF">EV139_1370</name>
</gene>
<reference evidence="2 3" key="1">
    <citation type="journal article" date="2015" name="Stand. Genomic Sci.">
        <title>Genomic Encyclopedia of Bacterial and Archaeal Type Strains, Phase III: the genomes of soil and plant-associated and newly described type strains.</title>
        <authorList>
            <person name="Whitman W.B."/>
            <person name="Woyke T."/>
            <person name="Klenk H.P."/>
            <person name="Zhou Y."/>
            <person name="Lilburn T.G."/>
            <person name="Beck B.J."/>
            <person name="De Vos P."/>
            <person name="Vandamme P."/>
            <person name="Eisen J.A."/>
            <person name="Garrity G."/>
            <person name="Hugenholtz P."/>
            <person name="Kyrpides N.C."/>
        </authorList>
    </citation>
    <scope>NUCLEOTIDE SEQUENCE [LARGE SCALE GENOMIC DNA]</scope>
    <source>
        <strain evidence="2 3">RF6</strain>
    </source>
</reference>
<keyword evidence="3" id="KW-1185">Reference proteome</keyword>
<dbReference type="InterPro" id="IPR053863">
    <property type="entry name" value="Glyoxy/Ble-like_N"/>
</dbReference>
<sequence length="149" mass="16433">MGSTVVSTQIFVNITTTDLDRSKAFYTALGCEINPLFTDENAACVVWDEQVFFMVLTHEHFAQFTDKPLADPAQSAQVLIALSRDSRDDVDVIARAGLAAGGREPREPQDYGFMYSRTVEDPDGNILEFLYMDPAAAEQGPESYLADKA</sequence>
<evidence type="ECO:0000313" key="2">
    <source>
        <dbReference type="EMBL" id="RZT65946.1"/>
    </source>
</evidence>
<feature type="domain" description="VOC" evidence="1">
    <location>
        <begin position="7"/>
        <end position="132"/>
    </location>
</feature>
<dbReference type="PANTHER" id="PTHR36503:SF2">
    <property type="entry name" value="BLR2408 PROTEIN"/>
    <property type="match status" value="1"/>
</dbReference>
<dbReference type="InterPro" id="IPR037523">
    <property type="entry name" value="VOC_core"/>
</dbReference>
<dbReference type="AlphaFoldDB" id="A0A4Q7TXJ3"/>
<evidence type="ECO:0000259" key="1">
    <source>
        <dbReference type="PROSITE" id="PS51819"/>
    </source>
</evidence>